<evidence type="ECO:0000313" key="5">
    <source>
        <dbReference type="Proteomes" id="UP000305067"/>
    </source>
</evidence>
<gene>
    <name evidence="4" type="ORF">BDV98DRAFT_603619</name>
</gene>
<sequence>MDPIDLRVQKKVNTIPDALLDSIKGNVPKNVKAVMSHILWFYAFDKPTTTRFGDRIGLRTRTTEIDLFDQDTCDAQSSSDSRSMRMVCEVDVVEDMVNYEGTLHSGCIAYLMDMCTSVALVGHSMLITGRPAARVSLALSITYLHPVPLGAKLKVVCITPPPVSANASVLGEIWDVTNNRLAAIAEHGQMSPSAPIVKQVLPLKASL</sequence>
<dbReference type="InterPro" id="IPR029069">
    <property type="entry name" value="HotDog_dom_sf"/>
</dbReference>
<dbReference type="InterPro" id="IPR039298">
    <property type="entry name" value="ACOT13"/>
</dbReference>
<dbReference type="STRING" id="1884261.A0A5C3QNL6"/>
<dbReference type="PANTHER" id="PTHR21660">
    <property type="entry name" value="THIOESTERASE SUPERFAMILY MEMBER-RELATED"/>
    <property type="match status" value="1"/>
</dbReference>
<dbReference type="AlphaFoldDB" id="A0A5C3QNL6"/>
<proteinExistence type="inferred from homology"/>
<keyword evidence="5" id="KW-1185">Reference proteome</keyword>
<dbReference type="InterPro" id="IPR006683">
    <property type="entry name" value="Thioestr_dom"/>
</dbReference>
<comment type="similarity">
    <text evidence="1">Belongs to the thioesterase PaaI family.</text>
</comment>
<evidence type="ECO:0000256" key="1">
    <source>
        <dbReference type="ARBA" id="ARBA00008324"/>
    </source>
</evidence>
<dbReference type="OrthoDB" id="2831072at2759"/>
<dbReference type="SUPFAM" id="SSF54637">
    <property type="entry name" value="Thioesterase/thiol ester dehydrase-isomerase"/>
    <property type="match status" value="1"/>
</dbReference>
<dbReference type="GO" id="GO:0047617">
    <property type="term" value="F:fatty acyl-CoA hydrolase activity"/>
    <property type="evidence" value="ECO:0007669"/>
    <property type="project" value="InterPro"/>
</dbReference>
<reference evidence="4 5" key="1">
    <citation type="journal article" date="2019" name="Nat. Ecol. Evol.">
        <title>Megaphylogeny resolves global patterns of mushroom evolution.</title>
        <authorList>
            <person name="Varga T."/>
            <person name="Krizsan K."/>
            <person name="Foldi C."/>
            <person name="Dima B."/>
            <person name="Sanchez-Garcia M."/>
            <person name="Sanchez-Ramirez S."/>
            <person name="Szollosi G.J."/>
            <person name="Szarkandi J.G."/>
            <person name="Papp V."/>
            <person name="Albert L."/>
            <person name="Andreopoulos W."/>
            <person name="Angelini C."/>
            <person name="Antonin V."/>
            <person name="Barry K.W."/>
            <person name="Bougher N.L."/>
            <person name="Buchanan P."/>
            <person name="Buyck B."/>
            <person name="Bense V."/>
            <person name="Catcheside P."/>
            <person name="Chovatia M."/>
            <person name="Cooper J."/>
            <person name="Damon W."/>
            <person name="Desjardin D."/>
            <person name="Finy P."/>
            <person name="Geml J."/>
            <person name="Haridas S."/>
            <person name="Hughes K."/>
            <person name="Justo A."/>
            <person name="Karasinski D."/>
            <person name="Kautmanova I."/>
            <person name="Kiss B."/>
            <person name="Kocsube S."/>
            <person name="Kotiranta H."/>
            <person name="LaButti K.M."/>
            <person name="Lechner B.E."/>
            <person name="Liimatainen K."/>
            <person name="Lipzen A."/>
            <person name="Lukacs Z."/>
            <person name="Mihaltcheva S."/>
            <person name="Morgado L.N."/>
            <person name="Niskanen T."/>
            <person name="Noordeloos M.E."/>
            <person name="Ohm R.A."/>
            <person name="Ortiz-Santana B."/>
            <person name="Ovrebo C."/>
            <person name="Racz N."/>
            <person name="Riley R."/>
            <person name="Savchenko A."/>
            <person name="Shiryaev A."/>
            <person name="Soop K."/>
            <person name="Spirin V."/>
            <person name="Szebenyi C."/>
            <person name="Tomsovsky M."/>
            <person name="Tulloss R.E."/>
            <person name="Uehling J."/>
            <person name="Grigoriev I.V."/>
            <person name="Vagvolgyi C."/>
            <person name="Papp T."/>
            <person name="Martin F.M."/>
            <person name="Miettinen O."/>
            <person name="Hibbett D.S."/>
            <person name="Nagy L.G."/>
        </authorList>
    </citation>
    <scope>NUCLEOTIDE SEQUENCE [LARGE SCALE GENOMIC DNA]</scope>
    <source>
        <strain evidence="4 5">CBS 309.79</strain>
    </source>
</reference>
<dbReference type="EMBL" id="ML178822">
    <property type="protein sequence ID" value="TFL02410.1"/>
    <property type="molecule type" value="Genomic_DNA"/>
</dbReference>
<dbReference type="PANTHER" id="PTHR21660:SF1">
    <property type="entry name" value="ACYL-COENZYME A THIOESTERASE 13"/>
    <property type="match status" value="1"/>
</dbReference>
<dbReference type="CDD" id="cd03443">
    <property type="entry name" value="PaaI_thioesterase"/>
    <property type="match status" value="1"/>
</dbReference>
<feature type="domain" description="Thioesterase" evidence="3">
    <location>
        <begin position="101"/>
        <end position="157"/>
    </location>
</feature>
<protein>
    <recommendedName>
        <fullName evidence="3">Thioesterase domain-containing protein</fullName>
    </recommendedName>
</protein>
<evidence type="ECO:0000259" key="3">
    <source>
        <dbReference type="Pfam" id="PF03061"/>
    </source>
</evidence>
<evidence type="ECO:0000313" key="4">
    <source>
        <dbReference type="EMBL" id="TFL02410.1"/>
    </source>
</evidence>
<dbReference type="Pfam" id="PF03061">
    <property type="entry name" value="4HBT"/>
    <property type="match status" value="1"/>
</dbReference>
<name>A0A5C3QNL6_9AGAR</name>
<dbReference type="Gene3D" id="3.10.129.10">
    <property type="entry name" value="Hotdog Thioesterase"/>
    <property type="match status" value="1"/>
</dbReference>
<keyword evidence="2" id="KW-0378">Hydrolase</keyword>
<evidence type="ECO:0000256" key="2">
    <source>
        <dbReference type="ARBA" id="ARBA00022801"/>
    </source>
</evidence>
<accession>A0A5C3QNL6</accession>
<organism evidence="4 5">
    <name type="scientific">Pterulicium gracile</name>
    <dbReference type="NCBI Taxonomy" id="1884261"/>
    <lineage>
        <taxon>Eukaryota</taxon>
        <taxon>Fungi</taxon>
        <taxon>Dikarya</taxon>
        <taxon>Basidiomycota</taxon>
        <taxon>Agaricomycotina</taxon>
        <taxon>Agaricomycetes</taxon>
        <taxon>Agaricomycetidae</taxon>
        <taxon>Agaricales</taxon>
        <taxon>Pleurotineae</taxon>
        <taxon>Pterulaceae</taxon>
        <taxon>Pterulicium</taxon>
    </lineage>
</organism>
<dbReference type="Proteomes" id="UP000305067">
    <property type="component" value="Unassembled WGS sequence"/>
</dbReference>